<reference evidence="4" key="1">
    <citation type="submission" date="2021-01" db="EMBL/GenBank/DDBJ databases">
        <authorList>
            <person name="Corre E."/>
            <person name="Pelletier E."/>
            <person name="Niang G."/>
            <person name="Scheremetjew M."/>
            <person name="Finn R."/>
            <person name="Kale V."/>
            <person name="Holt S."/>
            <person name="Cochrane G."/>
            <person name="Meng A."/>
            <person name="Brown T."/>
            <person name="Cohen L."/>
        </authorList>
    </citation>
    <scope>NUCLEOTIDE SEQUENCE</scope>
    <source>
        <strain evidence="4">CCCM811</strain>
    </source>
</reference>
<dbReference type="Pfam" id="PF00023">
    <property type="entry name" value="Ank"/>
    <property type="match status" value="2"/>
</dbReference>
<feature type="repeat" description="ANK" evidence="3">
    <location>
        <begin position="77"/>
        <end position="109"/>
    </location>
</feature>
<dbReference type="AlphaFoldDB" id="A0A7S3Z8J1"/>
<feature type="repeat" description="ANK" evidence="3">
    <location>
        <begin position="110"/>
        <end position="145"/>
    </location>
</feature>
<dbReference type="InterPro" id="IPR036770">
    <property type="entry name" value="Ankyrin_rpt-contain_sf"/>
</dbReference>
<protein>
    <submittedName>
        <fullName evidence="4">Uncharacterized protein</fullName>
    </submittedName>
</protein>
<dbReference type="PANTHER" id="PTHR24188:SF29">
    <property type="entry name" value="GH09064P"/>
    <property type="match status" value="1"/>
</dbReference>
<dbReference type="SUPFAM" id="SSF48403">
    <property type="entry name" value="Ankyrin repeat"/>
    <property type="match status" value="1"/>
</dbReference>
<evidence type="ECO:0000256" key="2">
    <source>
        <dbReference type="ARBA" id="ARBA00023043"/>
    </source>
</evidence>
<dbReference type="InterPro" id="IPR002110">
    <property type="entry name" value="Ankyrin_rpt"/>
</dbReference>
<dbReference type="PROSITE" id="PS50088">
    <property type="entry name" value="ANK_REPEAT"/>
    <property type="match status" value="4"/>
</dbReference>
<gene>
    <name evidence="4" type="ORF">LGLO00237_LOCUS27173</name>
</gene>
<proteinExistence type="predicted"/>
<evidence type="ECO:0000256" key="3">
    <source>
        <dbReference type="PROSITE-ProRule" id="PRU00023"/>
    </source>
</evidence>
<accession>A0A7S3Z8J1</accession>
<evidence type="ECO:0000313" key="4">
    <source>
        <dbReference type="EMBL" id="CAE0675396.1"/>
    </source>
</evidence>
<name>A0A7S3Z8J1_9EUKA</name>
<dbReference type="Gene3D" id="1.25.40.20">
    <property type="entry name" value="Ankyrin repeat-containing domain"/>
    <property type="match status" value="2"/>
</dbReference>
<dbReference type="SMART" id="SM00248">
    <property type="entry name" value="ANK"/>
    <property type="match status" value="4"/>
</dbReference>
<dbReference type="Pfam" id="PF12796">
    <property type="entry name" value="Ank_2"/>
    <property type="match status" value="1"/>
</dbReference>
<dbReference type="PROSITE" id="PS50297">
    <property type="entry name" value="ANK_REP_REGION"/>
    <property type="match status" value="3"/>
</dbReference>
<dbReference type="PANTHER" id="PTHR24188">
    <property type="entry name" value="ANKYRIN REPEAT PROTEIN"/>
    <property type="match status" value="1"/>
</dbReference>
<keyword evidence="1" id="KW-0677">Repeat</keyword>
<dbReference type="EMBL" id="HBIV01038152">
    <property type="protein sequence ID" value="CAE0675396.1"/>
    <property type="molecule type" value="Transcribed_RNA"/>
</dbReference>
<keyword evidence="2 3" id="KW-0040">ANK repeat</keyword>
<organism evidence="4">
    <name type="scientific">Lotharella globosa</name>
    <dbReference type="NCBI Taxonomy" id="91324"/>
    <lineage>
        <taxon>Eukaryota</taxon>
        <taxon>Sar</taxon>
        <taxon>Rhizaria</taxon>
        <taxon>Cercozoa</taxon>
        <taxon>Chlorarachniophyceae</taxon>
        <taxon>Lotharella</taxon>
    </lineage>
</organism>
<evidence type="ECO:0000256" key="1">
    <source>
        <dbReference type="ARBA" id="ARBA00022737"/>
    </source>
</evidence>
<feature type="repeat" description="ANK" evidence="3">
    <location>
        <begin position="146"/>
        <end position="178"/>
    </location>
</feature>
<feature type="repeat" description="ANK" evidence="3">
    <location>
        <begin position="44"/>
        <end position="76"/>
    </location>
</feature>
<dbReference type="PRINTS" id="PR01415">
    <property type="entry name" value="ANKYRIN"/>
</dbReference>
<sequence length="268" mass="29484">MYPSSESVAAVMEASREGKTARLMELLEWNPTLANAKDDSSGLGGLAPLHWAAMNNRVEVVELLVRRGASIDTTDCSELTPIHYAVEAGHNEVASSLLRLKASVDAKDQYDQTPLHTAAASKLSRSGEAIRTLVSHGATLDARRADGFTPLCLAVYLGREGAVSDLLMSGADPRVEVKGAGNAFQIAEREHRARVGAVLRSWNQMRALDRDLGMLHMLRGQISLATSEDNDDTMRSGDRWDYAAQCRKYYAASRKFRRAFPDHQWNAR</sequence>